<accession>A0ABU9CGI0</accession>
<proteinExistence type="predicted"/>
<gene>
    <name evidence="1" type="ORF">AACH10_07315</name>
</gene>
<reference evidence="1 2" key="1">
    <citation type="submission" date="2024-04" db="EMBL/GenBank/DDBJ databases">
        <title>Novel species of the genus Ideonella isolated from streams.</title>
        <authorList>
            <person name="Lu H."/>
        </authorList>
    </citation>
    <scope>NUCLEOTIDE SEQUENCE [LARGE SCALE GENOMIC DNA]</scope>
    <source>
        <strain evidence="1 2">DXS22W</strain>
    </source>
</reference>
<organism evidence="1 2">
    <name type="scientific">Pseudaquabacterium inlustre</name>
    <dbReference type="NCBI Taxonomy" id="2984192"/>
    <lineage>
        <taxon>Bacteria</taxon>
        <taxon>Pseudomonadati</taxon>
        <taxon>Pseudomonadota</taxon>
        <taxon>Betaproteobacteria</taxon>
        <taxon>Burkholderiales</taxon>
        <taxon>Sphaerotilaceae</taxon>
        <taxon>Pseudaquabacterium</taxon>
    </lineage>
</organism>
<comment type="caution">
    <text evidence="1">The sequence shown here is derived from an EMBL/GenBank/DDBJ whole genome shotgun (WGS) entry which is preliminary data.</text>
</comment>
<dbReference type="Proteomes" id="UP001365405">
    <property type="component" value="Unassembled WGS sequence"/>
</dbReference>
<sequence>MPRRTLQGFAYLGLLFVLAIGAAGLGALATQWQAATQREREAELLFRGTQIARALSRYAAATPAGQPRAPEQLDDLVQDTRHAPPLQHLRRLYADPFTGQPDWLLLRDEQGGIVGLHSRATQRAWRRHALPIPAPDHQPATVGDWRFMREAGISPDRRNP</sequence>
<dbReference type="EMBL" id="JBBUTH010000003">
    <property type="protein sequence ID" value="MEK8050041.1"/>
    <property type="molecule type" value="Genomic_DNA"/>
</dbReference>
<keyword evidence="2" id="KW-1185">Reference proteome</keyword>
<evidence type="ECO:0000313" key="1">
    <source>
        <dbReference type="EMBL" id="MEK8050041.1"/>
    </source>
</evidence>
<name>A0ABU9CGI0_9BURK</name>
<evidence type="ECO:0000313" key="2">
    <source>
        <dbReference type="Proteomes" id="UP001365405"/>
    </source>
</evidence>
<protein>
    <submittedName>
        <fullName evidence="1">Type II secretion system protein</fullName>
    </submittedName>
</protein>
<dbReference type="RefSeq" id="WP_341409710.1">
    <property type="nucleotide sequence ID" value="NZ_JBBUTH010000003.1"/>
</dbReference>